<evidence type="ECO:0000256" key="5">
    <source>
        <dbReference type="ARBA" id="ARBA00023212"/>
    </source>
</evidence>
<reference evidence="9" key="3">
    <citation type="submission" date="2015-02" db="UniProtKB">
        <authorList>
            <consortium name="EnsemblProtists"/>
        </authorList>
    </citation>
    <scope>IDENTIFICATION</scope>
    <source>
        <strain evidence="9">DAOM BR144</strain>
    </source>
</reference>
<keyword evidence="5" id="KW-0206">Cytoskeleton</keyword>
<proteinExistence type="predicted"/>
<dbReference type="InterPro" id="IPR006602">
    <property type="entry name" value="DM10_dom"/>
</dbReference>
<evidence type="ECO:0000313" key="10">
    <source>
        <dbReference type="Proteomes" id="UP000019132"/>
    </source>
</evidence>
<dbReference type="GO" id="GO:0005930">
    <property type="term" value="C:axoneme"/>
    <property type="evidence" value="ECO:0007669"/>
    <property type="project" value="TreeGrafter"/>
</dbReference>
<dbReference type="Proteomes" id="UP000019132">
    <property type="component" value="Unassembled WGS sequence"/>
</dbReference>
<name>K3X2N2_GLOUD</name>
<dbReference type="EnsemblProtists" id="PYU1_T011481">
    <property type="protein sequence ID" value="PYU1_T011481"/>
    <property type="gene ID" value="PYU1_G011455"/>
</dbReference>
<dbReference type="PANTHER" id="PTHR12086">
    <property type="entry name" value="EF-HAND DOMAIN C-TERMINAL CONTAINING PROTEIN"/>
    <property type="match status" value="1"/>
</dbReference>
<evidence type="ECO:0000313" key="9">
    <source>
        <dbReference type="EnsemblProtists" id="PYU1_T011481"/>
    </source>
</evidence>
<dbReference type="GO" id="GO:0043014">
    <property type="term" value="F:alpha-tubulin binding"/>
    <property type="evidence" value="ECO:0007669"/>
    <property type="project" value="TreeGrafter"/>
</dbReference>
<evidence type="ECO:0000259" key="8">
    <source>
        <dbReference type="PROSITE" id="PS51336"/>
    </source>
</evidence>
<dbReference type="SMART" id="SM00676">
    <property type="entry name" value="DM10"/>
    <property type="match status" value="3"/>
</dbReference>
<dbReference type="AlphaFoldDB" id="K3X2N2"/>
<dbReference type="Pfam" id="PF06565">
    <property type="entry name" value="DM10_dom"/>
    <property type="match status" value="3"/>
</dbReference>
<evidence type="ECO:0000256" key="4">
    <source>
        <dbReference type="ARBA" id="ARBA00022737"/>
    </source>
</evidence>
<dbReference type="PROSITE" id="PS51336">
    <property type="entry name" value="DM10"/>
    <property type="match status" value="3"/>
</dbReference>
<dbReference type="GO" id="GO:0007052">
    <property type="term" value="P:mitotic spindle organization"/>
    <property type="evidence" value="ECO:0007669"/>
    <property type="project" value="TreeGrafter"/>
</dbReference>
<keyword evidence="6" id="KW-0966">Cell projection</keyword>
<keyword evidence="4" id="KW-0677">Repeat</keyword>
<dbReference type="FunFam" id="2.30.29.170:FF:000002">
    <property type="entry name" value="EF-hand domain (C-terminal) containing 1"/>
    <property type="match status" value="1"/>
</dbReference>
<sequence>MPSHAMLEKQQAVPMMFRRHGDTEPKTRGHALGNAKPASFYVRELERQGEDGFSTLENGAAALTISRPFCPNFIAYDKKVLRFGGYFLEAVHESNYENYRVRKCEIMYYLEDNTTMITEPKVENSGILQGNFVKRHRVPMPECDQQGNMQFFSFHHLNVGRELTIYGRTFHFITADPFTRQFLSSQSIFVPQDEELPRDAYTEIRKAHMARETGQDPDANYGKKQYPMKDFMEATLGKFARPSDHLRRFLDHDRHVLRFFAIWDDTEKLYGIKHRYTVHFFLADNTIEILESYERNSGCDPFPKLLNRAKLSKDPAKQACAAVCDEETEESLAKNAQNFYSWEDFVIGKYLQIFNRRILLLDADDSTRQWYEDQHIPLSKAIVVKDDPKAVPPFVPSPHDGFGSEDDSLQSCYHLLPKAPLKSLESLDNTEVLRFRARFDTTQPEDIHRRFIISVIVSDQSVSISEPIQRNAGIVGGKFLERMRVKRCDSTSSVPTPGNSSGRASSSGGNGAYLGLDDFYVGAKVHMCGRTFIIFEMDEYSANYMEAHAAKFPRSDKLVVLRKIRGQLSKQEFLARVAKCKQNPQTRYEVDVEELTALFEGMVADFAHHDAIAIIRGYGKKDAMKIELEMLLQLLV</sequence>
<evidence type="ECO:0000256" key="1">
    <source>
        <dbReference type="ARBA" id="ARBA00004138"/>
    </source>
</evidence>
<organism evidence="9 10">
    <name type="scientific">Globisporangium ultimum (strain ATCC 200006 / CBS 805.95 / DAOM BR144)</name>
    <name type="common">Pythium ultimum</name>
    <dbReference type="NCBI Taxonomy" id="431595"/>
    <lineage>
        <taxon>Eukaryota</taxon>
        <taxon>Sar</taxon>
        <taxon>Stramenopiles</taxon>
        <taxon>Oomycota</taxon>
        <taxon>Peronosporomycetes</taxon>
        <taxon>Pythiales</taxon>
        <taxon>Pythiaceae</taxon>
        <taxon>Globisporangium</taxon>
    </lineage>
</organism>
<keyword evidence="3" id="KW-0963">Cytoplasm</keyword>
<dbReference type="OMA" id="RFSCKQP"/>
<protein>
    <recommendedName>
        <fullName evidence="8">DM10 domain-containing protein</fullName>
    </recommendedName>
</protein>
<dbReference type="InterPro" id="IPR040193">
    <property type="entry name" value="EFHC1/EFHC2/EFHB"/>
</dbReference>
<dbReference type="GO" id="GO:0072686">
    <property type="term" value="C:mitotic spindle"/>
    <property type="evidence" value="ECO:0007669"/>
    <property type="project" value="TreeGrafter"/>
</dbReference>
<evidence type="ECO:0000256" key="6">
    <source>
        <dbReference type="ARBA" id="ARBA00023273"/>
    </source>
</evidence>
<dbReference type="HOGENOM" id="CLU_018366_0_1_1"/>
<evidence type="ECO:0000256" key="3">
    <source>
        <dbReference type="ARBA" id="ARBA00022490"/>
    </source>
</evidence>
<dbReference type="GO" id="GO:0060285">
    <property type="term" value="P:cilium-dependent cell motility"/>
    <property type="evidence" value="ECO:0007669"/>
    <property type="project" value="TreeGrafter"/>
</dbReference>
<dbReference type="Gene3D" id="2.30.29.170">
    <property type="match status" value="3"/>
</dbReference>
<dbReference type="STRING" id="431595.K3X2N2"/>
<dbReference type="EMBL" id="GL376571">
    <property type="status" value="NOT_ANNOTATED_CDS"/>
    <property type="molecule type" value="Genomic_DNA"/>
</dbReference>
<feature type="domain" description="DM10" evidence="8">
    <location>
        <begin position="77"/>
        <end position="187"/>
    </location>
</feature>
<evidence type="ECO:0000256" key="7">
    <source>
        <dbReference type="SAM" id="MobiDB-lite"/>
    </source>
</evidence>
<dbReference type="GO" id="GO:0000281">
    <property type="term" value="P:mitotic cytokinesis"/>
    <property type="evidence" value="ECO:0007669"/>
    <property type="project" value="TreeGrafter"/>
</dbReference>
<dbReference type="VEuPathDB" id="FungiDB:PYU1_G011455"/>
<keyword evidence="10" id="KW-1185">Reference proteome</keyword>
<dbReference type="PANTHER" id="PTHR12086:SF9">
    <property type="entry name" value="EF-HAND DOMAIN-CONTAINING PROTEIN 1"/>
    <property type="match status" value="1"/>
</dbReference>
<feature type="domain" description="DM10" evidence="8">
    <location>
        <begin position="253"/>
        <end position="375"/>
    </location>
</feature>
<feature type="region of interest" description="Disordered" evidence="7">
    <location>
        <begin position="488"/>
        <end position="507"/>
    </location>
</feature>
<dbReference type="eggNOG" id="KOG0043">
    <property type="taxonomic scope" value="Eukaryota"/>
</dbReference>
<dbReference type="FunFam" id="2.30.29.170:FF:000004">
    <property type="entry name" value="EF-hand domain containing 2"/>
    <property type="match status" value="1"/>
</dbReference>
<feature type="domain" description="DM10" evidence="8">
    <location>
        <begin position="429"/>
        <end position="549"/>
    </location>
</feature>
<evidence type="ECO:0000256" key="2">
    <source>
        <dbReference type="ARBA" id="ARBA00004245"/>
    </source>
</evidence>
<reference evidence="10" key="2">
    <citation type="submission" date="2010-04" db="EMBL/GenBank/DDBJ databases">
        <authorList>
            <person name="Buell R."/>
            <person name="Hamilton J."/>
            <person name="Hostetler J."/>
        </authorList>
    </citation>
    <scope>NUCLEOTIDE SEQUENCE [LARGE SCALE GENOMIC DNA]</scope>
    <source>
        <strain evidence="10">DAOM:BR144</strain>
    </source>
</reference>
<accession>K3X2N2</accession>
<dbReference type="InParanoid" id="K3X2N2"/>
<feature type="compositionally biased region" description="Low complexity" evidence="7">
    <location>
        <begin position="498"/>
        <end position="507"/>
    </location>
</feature>
<comment type="subcellular location">
    <subcellularLocation>
        <location evidence="1">Cell projection</location>
        <location evidence="1">Cilium</location>
    </subcellularLocation>
    <subcellularLocation>
        <location evidence="2">Cytoplasm</location>
        <location evidence="2">Cytoskeleton</location>
    </subcellularLocation>
</comment>
<reference evidence="10" key="1">
    <citation type="journal article" date="2010" name="Genome Biol.">
        <title>Genome sequence of the necrotrophic plant pathogen Pythium ultimum reveals original pathogenicity mechanisms and effector repertoire.</title>
        <authorList>
            <person name="Levesque C.A."/>
            <person name="Brouwer H."/>
            <person name="Cano L."/>
            <person name="Hamilton J.P."/>
            <person name="Holt C."/>
            <person name="Huitema E."/>
            <person name="Raffaele S."/>
            <person name="Robideau G.P."/>
            <person name="Thines M."/>
            <person name="Win J."/>
            <person name="Zerillo M.M."/>
            <person name="Beakes G.W."/>
            <person name="Boore J.L."/>
            <person name="Busam D."/>
            <person name="Dumas B."/>
            <person name="Ferriera S."/>
            <person name="Fuerstenberg S.I."/>
            <person name="Gachon C.M."/>
            <person name="Gaulin E."/>
            <person name="Govers F."/>
            <person name="Grenville-Briggs L."/>
            <person name="Horner N."/>
            <person name="Hostetler J."/>
            <person name="Jiang R.H."/>
            <person name="Johnson J."/>
            <person name="Krajaejun T."/>
            <person name="Lin H."/>
            <person name="Meijer H.J."/>
            <person name="Moore B."/>
            <person name="Morris P."/>
            <person name="Phuntmart V."/>
            <person name="Puiu D."/>
            <person name="Shetty J."/>
            <person name="Stajich J.E."/>
            <person name="Tripathy S."/>
            <person name="Wawra S."/>
            <person name="van West P."/>
            <person name="Whitty B.R."/>
            <person name="Coutinho P.M."/>
            <person name="Henrissat B."/>
            <person name="Martin F."/>
            <person name="Thomas P.D."/>
            <person name="Tyler B.M."/>
            <person name="De Vries R.P."/>
            <person name="Kamoun S."/>
            <person name="Yandell M."/>
            <person name="Tisserat N."/>
            <person name="Buell C.R."/>
        </authorList>
    </citation>
    <scope>NUCLEOTIDE SEQUENCE</scope>
    <source>
        <strain evidence="10">DAOM:BR144</strain>
    </source>
</reference>